<feature type="compositionally biased region" description="Low complexity" evidence="2">
    <location>
        <begin position="380"/>
        <end position="390"/>
    </location>
</feature>
<organism evidence="4 5">
    <name type="scientific">Puccinia graminis f. sp. tritici</name>
    <dbReference type="NCBI Taxonomy" id="56615"/>
    <lineage>
        <taxon>Eukaryota</taxon>
        <taxon>Fungi</taxon>
        <taxon>Dikarya</taxon>
        <taxon>Basidiomycota</taxon>
        <taxon>Pucciniomycotina</taxon>
        <taxon>Pucciniomycetes</taxon>
        <taxon>Pucciniales</taxon>
        <taxon>Pucciniaceae</taxon>
        <taxon>Puccinia</taxon>
    </lineage>
</organism>
<dbReference type="Proteomes" id="UP000325313">
    <property type="component" value="Unassembled WGS sequence"/>
</dbReference>
<dbReference type="InterPro" id="IPR029058">
    <property type="entry name" value="AB_hydrolase_fold"/>
</dbReference>
<sequence>MFRLAPRRTAPVSARLSLHTQPPPPTPTPPKKDKKEKEKEKETSSGQEPSKLQSLLNLDHILYDPIRIPRHPIVLCHGLYGFAVRGPSSFPRFQIHYWGKLLEILRSRLGVKVIVGKVPPTGTIEERAVELDKLLQSQPNTTRRPPKYNFIAHSMGGLDARYLISHLNPQTYTPISLTTICTPHRGSPFMDWCRANIGVGLSATEASQKRVPFSLKEPLLRRPPEPLGYLPNNLLKVLLLNLLDSPAYSNLSTDYLTGEFNPRTPDRAGVEYFSIAAKIGKNGLSLIHPLWLPGLLIDRLVETHEQGNHDGLVTVQSAQWGRFLGTIVGTDHWEIRGSSAFGAEILPEQPADHDHLLNLHAKSNWLELNRYIGSWLSSSSSSDNSTNSQKLSKHNTSSKHSDSHSSSDSSDAALHKIFDQQTLSTRLLADWIAKKLPLNLYPSQPTLATSSSSSSSSFSTPNKNPSSSLNTYSKYPFTNPTRTVHPQFPLDDLDLNHHQHNNNNNSNQKNSANGFDIEKFYLAVLRNLYDHGL</sequence>
<protein>
    <recommendedName>
        <fullName evidence="3">DUF676 domain-containing protein</fullName>
    </recommendedName>
</protein>
<proteinExistence type="inferred from homology"/>
<evidence type="ECO:0000256" key="1">
    <source>
        <dbReference type="ARBA" id="ARBA00007920"/>
    </source>
</evidence>
<comment type="similarity">
    <text evidence="1">Belongs to the putative lipase ROG1 family.</text>
</comment>
<dbReference type="AlphaFoldDB" id="A0A5B0S8Y9"/>
<feature type="compositionally biased region" description="Low complexity" evidence="2">
    <location>
        <begin position="449"/>
        <end position="468"/>
    </location>
</feature>
<evidence type="ECO:0000259" key="3">
    <source>
        <dbReference type="Pfam" id="PF05057"/>
    </source>
</evidence>
<feature type="compositionally biased region" description="Polar residues" evidence="2">
    <location>
        <begin position="469"/>
        <end position="484"/>
    </location>
</feature>
<feature type="compositionally biased region" description="Low complexity" evidence="2">
    <location>
        <begin position="501"/>
        <end position="512"/>
    </location>
</feature>
<dbReference type="Pfam" id="PF05057">
    <property type="entry name" value="DUF676"/>
    <property type="match status" value="1"/>
</dbReference>
<dbReference type="EMBL" id="VDEP01000048">
    <property type="protein sequence ID" value="KAA1134616.1"/>
    <property type="molecule type" value="Genomic_DNA"/>
</dbReference>
<feature type="domain" description="DUF676" evidence="3">
    <location>
        <begin position="145"/>
        <end position="199"/>
    </location>
</feature>
<accession>A0A5B0S8Y9</accession>
<feature type="region of interest" description="Disordered" evidence="2">
    <location>
        <begin position="445"/>
        <end position="512"/>
    </location>
</feature>
<feature type="region of interest" description="Disordered" evidence="2">
    <location>
        <begin position="380"/>
        <end position="410"/>
    </location>
</feature>
<evidence type="ECO:0000313" key="4">
    <source>
        <dbReference type="EMBL" id="KAA1134616.1"/>
    </source>
</evidence>
<dbReference type="SUPFAM" id="SSF53474">
    <property type="entry name" value="alpha/beta-Hydrolases"/>
    <property type="match status" value="1"/>
</dbReference>
<evidence type="ECO:0000313" key="5">
    <source>
        <dbReference type="Proteomes" id="UP000325313"/>
    </source>
</evidence>
<dbReference type="PANTHER" id="PTHR11440">
    <property type="entry name" value="LECITHIN-CHOLESTEROL ACYLTRANSFERASE-RELATED"/>
    <property type="match status" value="1"/>
</dbReference>
<gene>
    <name evidence="4" type="ORF">PGTUg99_005918</name>
</gene>
<comment type="caution">
    <text evidence="4">The sequence shown here is derived from an EMBL/GenBank/DDBJ whole genome shotgun (WGS) entry which is preliminary data.</text>
</comment>
<feature type="region of interest" description="Disordered" evidence="2">
    <location>
        <begin position="1"/>
        <end position="51"/>
    </location>
</feature>
<name>A0A5B0S8Y9_PUCGR</name>
<evidence type="ECO:0000256" key="2">
    <source>
        <dbReference type="SAM" id="MobiDB-lite"/>
    </source>
</evidence>
<feature type="compositionally biased region" description="Basic and acidic residues" evidence="2">
    <location>
        <begin position="30"/>
        <end position="43"/>
    </location>
</feature>
<dbReference type="InterPro" id="IPR007751">
    <property type="entry name" value="DUF676_lipase-like"/>
</dbReference>
<dbReference type="Gene3D" id="3.40.50.1820">
    <property type="entry name" value="alpha/beta hydrolase"/>
    <property type="match status" value="1"/>
</dbReference>
<reference evidence="4 5" key="1">
    <citation type="submission" date="2019-05" db="EMBL/GenBank/DDBJ databases">
        <title>Emergence of the Ug99 lineage of the wheat stem rust pathogen through somatic hybridization.</title>
        <authorList>
            <person name="Li F."/>
            <person name="Upadhyaya N.M."/>
            <person name="Sperschneider J."/>
            <person name="Matny O."/>
            <person name="Nguyen-Phuc H."/>
            <person name="Mago R."/>
            <person name="Raley C."/>
            <person name="Miller M.E."/>
            <person name="Silverstein K.A.T."/>
            <person name="Henningsen E."/>
            <person name="Hirsch C.D."/>
            <person name="Visser B."/>
            <person name="Pretorius Z.A."/>
            <person name="Steffenson B.J."/>
            <person name="Schwessinger B."/>
            <person name="Dodds P.N."/>
            <person name="Figueroa M."/>
        </authorList>
    </citation>
    <scope>NUCLEOTIDE SEQUENCE [LARGE SCALE GENOMIC DNA]</scope>
    <source>
        <strain evidence="4 5">Ug99</strain>
    </source>
</reference>